<dbReference type="Gene3D" id="1.10.10.1320">
    <property type="entry name" value="Anti-sigma factor, zinc-finger domain"/>
    <property type="match status" value="1"/>
</dbReference>
<name>A9IHN0_BORPD</name>
<keyword evidence="1" id="KW-0812">Transmembrane</keyword>
<dbReference type="STRING" id="94624.Bpet4901"/>
<evidence type="ECO:0000313" key="1">
    <source>
        <dbReference type="EMBL" id="CAP45253.1"/>
    </source>
</evidence>
<dbReference type="EMBL" id="AM902716">
    <property type="protein sequence ID" value="CAP45253.1"/>
    <property type="molecule type" value="Genomic_DNA"/>
</dbReference>
<organism evidence="1 2">
    <name type="scientific">Bordetella petrii (strain ATCC BAA-461 / DSM 12804 / CCUG 43448 / CIP 107267 / Se-1111R)</name>
    <dbReference type="NCBI Taxonomy" id="340100"/>
    <lineage>
        <taxon>Bacteria</taxon>
        <taxon>Pseudomonadati</taxon>
        <taxon>Pseudomonadota</taxon>
        <taxon>Betaproteobacteria</taxon>
        <taxon>Burkholderiales</taxon>
        <taxon>Alcaligenaceae</taxon>
        <taxon>Bordetella</taxon>
    </lineage>
</organism>
<keyword evidence="1" id="KW-0472">Membrane</keyword>
<sequence>MSQSPIDDLARNAYVDGQLDAAQRRAMEAYLLAHPEQAQELSAWQRDAQELRRAAGQDSLPPNPELDPAAVRARLRARTRRRLAMASSLCVALVLGGATGWSARDSALAHRVLPMQDAVQAYRLFASDHAPQPDLRADAGSLQSWLDDYFAHAQRLPDLSASGYKPVAARLLATDQGPAAIVIYENAGQRASFYIRPPGPGMQMLPEGSRRDGKLLARYWSGQGYNYALVGVGDGMPDAPPPMPVQAASQAS</sequence>
<gene>
    <name evidence="1" type="primary">prtR2</name>
    <name evidence="1" type="ordered locus">Bpet4901</name>
</gene>
<keyword evidence="2" id="KW-1185">Reference proteome</keyword>
<dbReference type="eggNOG" id="COG5662">
    <property type="taxonomic scope" value="Bacteria"/>
</dbReference>
<reference evidence="1 2" key="1">
    <citation type="journal article" date="2008" name="BMC Genomics">
        <title>The missing link: Bordetella petrii is endowed with both the metabolic versatility of environmental bacteria and virulence traits of pathogenic Bordetellae.</title>
        <authorList>
            <person name="Gross R."/>
            <person name="Guzman C.A."/>
            <person name="Sebaihia M."/>
            <person name="Martins Dos Santos V.A."/>
            <person name="Pieper D.H."/>
            <person name="Koebnik R."/>
            <person name="Lechner M."/>
            <person name="Bartels D."/>
            <person name="Buhrmester J."/>
            <person name="Choudhuri J.V."/>
            <person name="Ebensen T."/>
            <person name="Gaigalat L."/>
            <person name="Herrmann S."/>
            <person name="Khachane A.N."/>
            <person name="Larisch C."/>
            <person name="Link S."/>
            <person name="Linke B."/>
            <person name="Meyer F."/>
            <person name="Mormann S."/>
            <person name="Nakunst D."/>
            <person name="Rueckert C."/>
            <person name="Schneiker-Bekel S."/>
            <person name="Schulze K."/>
            <person name="Vorhoelter F.J."/>
            <person name="Yevsa T."/>
            <person name="Engle J.T."/>
            <person name="Goldman W.E."/>
            <person name="Puehler A."/>
            <person name="Goebel U.B."/>
            <person name="Goesmann A."/>
            <person name="Bloecker H."/>
            <person name="Kaiser O."/>
            <person name="Martinez-Arias R."/>
        </authorList>
    </citation>
    <scope>NUCLEOTIDE SEQUENCE [LARGE SCALE GENOMIC DNA]</scope>
    <source>
        <strain evidence="2">ATCC BAA-461 / DSM 12804 / CCUG 43448 / CIP 107267 / Se-1111R</strain>
    </source>
</reference>
<dbReference type="AlphaFoldDB" id="A9IHN0"/>
<dbReference type="InterPro" id="IPR041916">
    <property type="entry name" value="Anti_sigma_zinc_sf"/>
</dbReference>
<accession>A9IHN0</accession>
<protein>
    <submittedName>
        <fullName evidence="1">Transmembrane regulator</fullName>
    </submittedName>
</protein>
<dbReference type="KEGG" id="bpt:Bpet4901"/>
<evidence type="ECO:0000313" key="2">
    <source>
        <dbReference type="Proteomes" id="UP000001225"/>
    </source>
</evidence>
<proteinExistence type="predicted"/>
<dbReference type="Proteomes" id="UP000001225">
    <property type="component" value="Chromosome"/>
</dbReference>